<name>A0A9N7UJG4_PLEPL</name>
<evidence type="ECO:0000256" key="1">
    <source>
        <dbReference type="ARBA" id="ARBA00004141"/>
    </source>
</evidence>
<evidence type="ECO:0000256" key="6">
    <source>
        <dbReference type="SAM" id="Phobius"/>
    </source>
</evidence>
<keyword evidence="5 6" id="KW-0472">Membrane</keyword>
<comment type="subcellular location">
    <subcellularLocation>
        <location evidence="1">Membrane</location>
        <topology evidence="1">Multi-pass membrane protein</topology>
    </subcellularLocation>
</comment>
<keyword evidence="4 6" id="KW-1133">Transmembrane helix</keyword>
<dbReference type="Pfam" id="PF05805">
    <property type="entry name" value="L6_membrane"/>
    <property type="match status" value="1"/>
</dbReference>
<feature type="transmembrane region" description="Helical" evidence="6">
    <location>
        <begin position="50"/>
        <end position="71"/>
    </location>
</feature>
<keyword evidence="8" id="KW-1185">Reference proteome</keyword>
<proteinExistence type="inferred from homology"/>
<accession>A0A9N7UJG4</accession>
<feature type="transmembrane region" description="Helical" evidence="6">
    <location>
        <begin position="83"/>
        <end position="110"/>
    </location>
</feature>
<dbReference type="EMBL" id="CADEAL010001380">
    <property type="protein sequence ID" value="CAB1431860.1"/>
    <property type="molecule type" value="Genomic_DNA"/>
</dbReference>
<dbReference type="AlphaFoldDB" id="A0A9N7UJG4"/>
<evidence type="ECO:0000256" key="5">
    <source>
        <dbReference type="ARBA" id="ARBA00023136"/>
    </source>
</evidence>
<evidence type="ECO:0000313" key="8">
    <source>
        <dbReference type="Proteomes" id="UP001153269"/>
    </source>
</evidence>
<keyword evidence="3 6" id="KW-0812">Transmembrane</keyword>
<evidence type="ECO:0000256" key="3">
    <source>
        <dbReference type="ARBA" id="ARBA00022692"/>
    </source>
</evidence>
<evidence type="ECO:0000313" key="7">
    <source>
        <dbReference type="EMBL" id="CAB1431860.1"/>
    </source>
</evidence>
<dbReference type="PANTHER" id="PTHR14198">
    <property type="entry name" value="TRANSMEMBRANE 4 L6 FAMILY MEMBER 1-RELATED"/>
    <property type="match status" value="1"/>
</dbReference>
<evidence type="ECO:0000256" key="4">
    <source>
        <dbReference type="ARBA" id="ARBA00022989"/>
    </source>
</evidence>
<protein>
    <submittedName>
        <fullName evidence="7">Uncharacterized protein</fullName>
    </submittedName>
</protein>
<feature type="transmembrane region" description="Helical" evidence="6">
    <location>
        <begin position="154"/>
        <end position="176"/>
    </location>
</feature>
<dbReference type="InterPro" id="IPR008661">
    <property type="entry name" value="L6_membrane"/>
</dbReference>
<evidence type="ECO:0000256" key="2">
    <source>
        <dbReference type="ARBA" id="ARBA00006193"/>
    </source>
</evidence>
<reference evidence="7" key="1">
    <citation type="submission" date="2020-03" db="EMBL/GenBank/DDBJ databases">
        <authorList>
            <person name="Weist P."/>
        </authorList>
    </citation>
    <scope>NUCLEOTIDE SEQUENCE</scope>
</reference>
<dbReference type="Proteomes" id="UP001153269">
    <property type="component" value="Unassembled WGS sequence"/>
</dbReference>
<dbReference type="GO" id="GO:0016020">
    <property type="term" value="C:membrane"/>
    <property type="evidence" value="ECO:0007669"/>
    <property type="project" value="UniProtKB-SubCell"/>
</dbReference>
<gene>
    <name evidence="7" type="ORF">PLEPLA_LOCUS19917</name>
</gene>
<dbReference type="PANTHER" id="PTHR14198:SF23">
    <property type="entry name" value="SI:CH211-137I24.10"/>
    <property type="match status" value="1"/>
</dbReference>
<organism evidence="7 8">
    <name type="scientific">Pleuronectes platessa</name>
    <name type="common">European plaice</name>
    <dbReference type="NCBI Taxonomy" id="8262"/>
    <lineage>
        <taxon>Eukaryota</taxon>
        <taxon>Metazoa</taxon>
        <taxon>Chordata</taxon>
        <taxon>Craniata</taxon>
        <taxon>Vertebrata</taxon>
        <taxon>Euteleostomi</taxon>
        <taxon>Actinopterygii</taxon>
        <taxon>Neopterygii</taxon>
        <taxon>Teleostei</taxon>
        <taxon>Neoteleostei</taxon>
        <taxon>Acanthomorphata</taxon>
        <taxon>Carangaria</taxon>
        <taxon>Pleuronectiformes</taxon>
        <taxon>Pleuronectoidei</taxon>
        <taxon>Pleuronectidae</taxon>
        <taxon>Pleuronectes</taxon>
    </lineage>
</organism>
<comment type="caution">
    <text evidence="7">The sequence shown here is derived from an EMBL/GenBank/DDBJ whole genome shotgun (WGS) entry which is preliminary data.</text>
</comment>
<comment type="similarity">
    <text evidence="2">Belongs to the L6 tetraspanin family.</text>
</comment>
<sequence length="194" mass="20670">MCVGAVAKCARCISGTLYPLILISIICNILLFFPGWDVKYSREGHITAEVMYLGGILGGGVLVLISGLYIQLAGDQRCCTGRIVMFVSILFAAVGLVGALYSFLVAAVGLKNGPLCKVQGEWTTPFTNSTTTYLADYKSWSQCAEPKNVVKFNIALFVVLMATSSLQVILCAVQILNGLIGCLCGTSDVDKDPP</sequence>
<feature type="transmembrane region" description="Helical" evidence="6">
    <location>
        <begin position="17"/>
        <end position="38"/>
    </location>
</feature>